<dbReference type="GO" id="GO:0008270">
    <property type="term" value="F:zinc ion binding"/>
    <property type="evidence" value="ECO:0007669"/>
    <property type="project" value="UniProtKB-KW"/>
</dbReference>
<feature type="compositionally biased region" description="Polar residues" evidence="10">
    <location>
        <begin position="20"/>
        <end position="34"/>
    </location>
</feature>
<dbReference type="SMART" id="SM00249">
    <property type="entry name" value="PHD"/>
    <property type="match status" value="2"/>
</dbReference>
<dbReference type="Pfam" id="PF00628">
    <property type="entry name" value="PHD"/>
    <property type="match status" value="2"/>
</dbReference>
<evidence type="ECO:0000313" key="12">
    <source>
        <dbReference type="EMBL" id="KGL91794.1"/>
    </source>
</evidence>
<feature type="domain" description="PHD-type" evidence="11">
    <location>
        <begin position="208"/>
        <end position="258"/>
    </location>
</feature>
<feature type="compositionally biased region" description="Gly residues" evidence="10">
    <location>
        <begin position="46"/>
        <end position="71"/>
    </location>
</feature>
<sequence length="269" mass="28593">GDEAGSEPPALHPRPDILNEISNLSQGDTSSSFPGSEPLLGSPDPEGGGSLKAGLGQRWGAGGVPRLGGGRAESQAFPPSLSPPSCSLGKAQEPSGWWWWGGGPSGGRRLPGAVLPFFYPQLADVDSSPSKEEDEDDDDTMQNTVVLFSNTDKFVLMQDMCVVCGSFGRGAEGHLLACSQCSQCYHPYCVNSKITKVMLLKGWRCVECIVCEVCGKASDPSRLLLCDDCDISYHTYCLDPPLQTVPKGGWKCKWCVCCVQCGAASPGFH</sequence>
<dbReference type="Proteomes" id="UP000053858">
    <property type="component" value="Unassembled WGS sequence"/>
</dbReference>
<dbReference type="PANTHER" id="PTHR45888">
    <property type="entry name" value="HL01030P-RELATED"/>
    <property type="match status" value="1"/>
</dbReference>
<dbReference type="InterPro" id="IPR011011">
    <property type="entry name" value="Znf_FYVE_PHD"/>
</dbReference>
<evidence type="ECO:0000256" key="1">
    <source>
        <dbReference type="ARBA" id="ARBA00004123"/>
    </source>
</evidence>
<keyword evidence="2" id="KW-0479">Metal-binding</keyword>
<dbReference type="CDD" id="cd15513">
    <property type="entry name" value="PHD5_KMT2C_like"/>
    <property type="match status" value="1"/>
</dbReference>
<evidence type="ECO:0000256" key="7">
    <source>
        <dbReference type="ARBA" id="ARBA00023163"/>
    </source>
</evidence>
<evidence type="ECO:0000256" key="6">
    <source>
        <dbReference type="ARBA" id="ARBA00023015"/>
    </source>
</evidence>
<dbReference type="Gene3D" id="3.30.40.10">
    <property type="entry name" value="Zinc/RING finger domain, C3HC4 (zinc finger)"/>
    <property type="match status" value="2"/>
</dbReference>
<dbReference type="EMBL" id="KL871345">
    <property type="protein sequence ID" value="KGL91794.1"/>
    <property type="molecule type" value="Genomic_DNA"/>
</dbReference>
<dbReference type="GO" id="GO:0042800">
    <property type="term" value="F:histone H3K4 methyltransferase activity"/>
    <property type="evidence" value="ECO:0007669"/>
    <property type="project" value="TreeGrafter"/>
</dbReference>
<keyword evidence="5" id="KW-0862">Zinc</keyword>
<evidence type="ECO:0000256" key="9">
    <source>
        <dbReference type="PROSITE-ProRule" id="PRU00146"/>
    </source>
</evidence>
<evidence type="ECO:0000256" key="4">
    <source>
        <dbReference type="ARBA" id="ARBA00022771"/>
    </source>
</evidence>
<organism evidence="12 13">
    <name type="scientific">Charadrius vociferus</name>
    <name type="common">Killdeer</name>
    <name type="synonym">Aegialitis vocifera</name>
    <dbReference type="NCBI Taxonomy" id="50402"/>
    <lineage>
        <taxon>Eukaryota</taxon>
        <taxon>Metazoa</taxon>
        <taxon>Chordata</taxon>
        <taxon>Craniata</taxon>
        <taxon>Vertebrata</taxon>
        <taxon>Euteleostomi</taxon>
        <taxon>Archelosauria</taxon>
        <taxon>Archosauria</taxon>
        <taxon>Dinosauria</taxon>
        <taxon>Saurischia</taxon>
        <taxon>Theropoda</taxon>
        <taxon>Coelurosauria</taxon>
        <taxon>Aves</taxon>
        <taxon>Neognathae</taxon>
        <taxon>Neoaves</taxon>
        <taxon>Charadriiformes</taxon>
        <taxon>Charadriidae</taxon>
        <taxon>Charadrius</taxon>
    </lineage>
</organism>
<feature type="region of interest" description="Disordered" evidence="10">
    <location>
        <begin position="1"/>
        <end position="88"/>
    </location>
</feature>
<dbReference type="FunFam" id="3.30.40.10:FF:000049">
    <property type="entry name" value="Histone-lysine N-methyltransferase"/>
    <property type="match status" value="1"/>
</dbReference>
<evidence type="ECO:0000256" key="10">
    <source>
        <dbReference type="SAM" id="MobiDB-lite"/>
    </source>
</evidence>
<dbReference type="PANTHER" id="PTHR45888:SF2">
    <property type="entry name" value="HISTONE-LYSINE N-METHYLTRANSFERASE 2D"/>
    <property type="match status" value="1"/>
</dbReference>
<keyword evidence="8" id="KW-0539">Nucleus</keyword>
<dbReference type="GO" id="GO:0032259">
    <property type="term" value="P:methylation"/>
    <property type="evidence" value="ECO:0007669"/>
    <property type="project" value="UniProtKB-KW"/>
</dbReference>
<accession>A0A0A0AB68</accession>
<keyword evidence="13" id="KW-1185">Reference proteome</keyword>
<name>A0A0A0AB68_CHAVO</name>
<feature type="domain" description="PHD-type" evidence="11">
    <location>
        <begin position="158"/>
        <end position="211"/>
    </location>
</feature>
<dbReference type="InterPro" id="IPR001965">
    <property type="entry name" value="Znf_PHD"/>
</dbReference>
<keyword evidence="7" id="KW-0804">Transcription</keyword>
<dbReference type="GO" id="GO:0044666">
    <property type="term" value="C:MLL3/4 complex"/>
    <property type="evidence" value="ECO:0007669"/>
    <property type="project" value="TreeGrafter"/>
</dbReference>
<evidence type="ECO:0000259" key="11">
    <source>
        <dbReference type="PROSITE" id="PS50016"/>
    </source>
</evidence>
<evidence type="ECO:0000256" key="3">
    <source>
        <dbReference type="ARBA" id="ARBA00022737"/>
    </source>
</evidence>
<keyword evidence="3" id="KW-0677">Repeat</keyword>
<keyword evidence="6" id="KW-0805">Transcription regulation</keyword>
<protein>
    <submittedName>
        <fullName evidence="12">Histone-lysine N-methyltransferase 2D</fullName>
    </submittedName>
</protein>
<dbReference type="InterPro" id="IPR013083">
    <property type="entry name" value="Znf_RING/FYVE/PHD"/>
</dbReference>
<comment type="subcellular location">
    <subcellularLocation>
        <location evidence="1">Nucleus</location>
    </subcellularLocation>
</comment>
<feature type="non-terminal residue" evidence="12">
    <location>
        <position position="269"/>
    </location>
</feature>
<evidence type="ECO:0000256" key="8">
    <source>
        <dbReference type="ARBA" id="ARBA00023242"/>
    </source>
</evidence>
<evidence type="ECO:0000313" key="13">
    <source>
        <dbReference type="Proteomes" id="UP000053858"/>
    </source>
</evidence>
<dbReference type="GO" id="GO:0045944">
    <property type="term" value="P:positive regulation of transcription by RNA polymerase II"/>
    <property type="evidence" value="ECO:0007669"/>
    <property type="project" value="TreeGrafter"/>
</dbReference>
<gene>
    <name evidence="12" type="ORF">N301_12870</name>
</gene>
<feature type="non-terminal residue" evidence="12">
    <location>
        <position position="1"/>
    </location>
</feature>
<dbReference type="FunFam" id="3.30.40.10:FF:001142">
    <property type="entry name" value="Histone-lysine N-methyltransferase"/>
    <property type="match status" value="1"/>
</dbReference>
<evidence type="ECO:0000256" key="5">
    <source>
        <dbReference type="ARBA" id="ARBA00022833"/>
    </source>
</evidence>
<dbReference type="STRING" id="50402.A0A0A0AB68"/>
<dbReference type="AlphaFoldDB" id="A0A0A0AB68"/>
<proteinExistence type="predicted"/>
<evidence type="ECO:0000256" key="2">
    <source>
        <dbReference type="ARBA" id="ARBA00022723"/>
    </source>
</evidence>
<reference evidence="13" key="1">
    <citation type="journal article" date="2014" name="Science">
        <title>Comparative genomics reveals insights into avian genome evolution and adaptation.</title>
        <authorList>
            <consortium name="Avian Genome Consortium"/>
            <person name="Zhang G."/>
            <person name="Li C."/>
            <person name="Li Q."/>
            <person name="Li B."/>
            <person name="Larkin D.M."/>
            <person name="Lee C."/>
            <person name="Storz J.F."/>
            <person name="Antunes A."/>
            <person name="Greenwold M.J."/>
            <person name="Meredith R.W."/>
            <person name="Odeen A."/>
            <person name="Cui J."/>
            <person name="Zhou Q."/>
            <person name="Xu L."/>
            <person name="Pan H."/>
            <person name="Wang Z."/>
            <person name="Jin L."/>
            <person name="Zhang P."/>
            <person name="Hu H."/>
            <person name="Yang W."/>
            <person name="Hu J."/>
            <person name="Xiao J."/>
            <person name="Yang Z."/>
            <person name="Liu Y."/>
            <person name="Xie Q."/>
            <person name="Yu H."/>
            <person name="Lian J."/>
            <person name="Wen P."/>
            <person name="Zhang F."/>
            <person name="Li H."/>
            <person name="Zeng Y."/>
            <person name="Xiong Z."/>
            <person name="Liu S."/>
            <person name="Zhou L."/>
            <person name="Huang Z."/>
            <person name="An N."/>
            <person name="Wang J."/>
            <person name="Zheng Q."/>
            <person name="Xiong Y."/>
            <person name="Wang G."/>
            <person name="Wang B."/>
            <person name="Wang J."/>
            <person name="Fan Y."/>
            <person name="da Fonseca R.R."/>
            <person name="Alfaro-Nunez A."/>
            <person name="Schubert M."/>
            <person name="Orlando L."/>
            <person name="Mourier T."/>
            <person name="Howard J.T."/>
            <person name="Ganapathy G."/>
            <person name="Pfenning A."/>
            <person name="Whitney O."/>
            <person name="Rivas M.V."/>
            <person name="Hara E."/>
            <person name="Smith J."/>
            <person name="Farre M."/>
            <person name="Narayan J."/>
            <person name="Slavov G."/>
            <person name="Romanov M.N."/>
            <person name="Borges R."/>
            <person name="Machado J.P."/>
            <person name="Khan I."/>
            <person name="Springer M.S."/>
            <person name="Gatesy J."/>
            <person name="Hoffmann F.G."/>
            <person name="Opazo J.C."/>
            <person name="Hastad O."/>
            <person name="Sawyer R.H."/>
            <person name="Kim H."/>
            <person name="Kim K.W."/>
            <person name="Kim H.J."/>
            <person name="Cho S."/>
            <person name="Li N."/>
            <person name="Huang Y."/>
            <person name="Bruford M.W."/>
            <person name="Zhan X."/>
            <person name="Dixon A."/>
            <person name="Bertelsen M.F."/>
            <person name="Derryberry E."/>
            <person name="Warren W."/>
            <person name="Wilson R.K."/>
            <person name="Li S."/>
            <person name="Ray D.A."/>
            <person name="Green R.E."/>
            <person name="O'Brien S.J."/>
            <person name="Griffin D."/>
            <person name="Johnson W.E."/>
            <person name="Haussler D."/>
            <person name="Ryder O.A."/>
            <person name="Willerslev E."/>
            <person name="Graves G.R."/>
            <person name="Alstrom P."/>
            <person name="Fjeldsa J."/>
            <person name="Mindell D.P."/>
            <person name="Edwards S.V."/>
            <person name="Braun E.L."/>
            <person name="Rahbek C."/>
            <person name="Burt D.W."/>
            <person name="Houde P."/>
            <person name="Zhang Y."/>
            <person name="Yang H."/>
            <person name="Wang J."/>
            <person name="Jarvis E.D."/>
            <person name="Gilbert M.T."/>
            <person name="Wang J."/>
        </authorList>
    </citation>
    <scope>NUCLEOTIDE SEQUENCE [LARGE SCALE GENOMIC DNA]</scope>
</reference>
<dbReference type="InterPro" id="IPR019787">
    <property type="entry name" value="Znf_PHD-finger"/>
</dbReference>
<dbReference type="SUPFAM" id="SSF57903">
    <property type="entry name" value="FYVE/PHD zinc finger"/>
    <property type="match status" value="2"/>
</dbReference>
<dbReference type="PROSITE" id="PS50016">
    <property type="entry name" value="ZF_PHD_2"/>
    <property type="match status" value="2"/>
</dbReference>
<dbReference type="GO" id="GO:0003713">
    <property type="term" value="F:transcription coactivator activity"/>
    <property type="evidence" value="ECO:0007669"/>
    <property type="project" value="TreeGrafter"/>
</dbReference>
<keyword evidence="4 9" id="KW-0863">Zinc-finger</keyword>